<evidence type="ECO:0000259" key="3">
    <source>
        <dbReference type="PROSITE" id="PS50994"/>
    </source>
</evidence>
<dbReference type="NCBIfam" id="NF033563">
    <property type="entry name" value="transpos_IS30"/>
    <property type="match status" value="1"/>
</dbReference>
<dbReference type="InterPro" id="IPR001598">
    <property type="entry name" value="Transposase_IS30_CS"/>
</dbReference>
<feature type="domain" description="Integrase catalytic" evidence="3">
    <location>
        <begin position="91"/>
        <end position="254"/>
    </location>
</feature>
<dbReference type="AlphaFoldDB" id="A0A6N2Y3I6"/>
<dbReference type="PANTHER" id="PTHR10948:SF23">
    <property type="entry name" value="TRANSPOSASE INSI FOR INSERTION SEQUENCE ELEMENT IS30A-RELATED"/>
    <property type="match status" value="1"/>
</dbReference>
<dbReference type="SUPFAM" id="SSF53098">
    <property type="entry name" value="Ribonuclease H-like"/>
    <property type="match status" value="1"/>
</dbReference>
<dbReference type="GO" id="GO:0003677">
    <property type="term" value="F:DNA binding"/>
    <property type="evidence" value="ECO:0007669"/>
    <property type="project" value="InterPro"/>
</dbReference>
<name>A0A6N2Y3I6_9FIRM</name>
<dbReference type="GO" id="GO:0006313">
    <property type="term" value="P:DNA transposition"/>
    <property type="evidence" value="ECO:0007669"/>
    <property type="project" value="InterPro"/>
</dbReference>
<dbReference type="InterPro" id="IPR051917">
    <property type="entry name" value="Transposase-Integrase"/>
</dbReference>
<evidence type="ECO:0000313" key="4">
    <source>
        <dbReference type="EMBL" id="VYT61215.1"/>
    </source>
</evidence>
<proteinExistence type="inferred from homology"/>
<dbReference type="GO" id="GO:0015074">
    <property type="term" value="P:DNA integration"/>
    <property type="evidence" value="ECO:0007669"/>
    <property type="project" value="InterPro"/>
</dbReference>
<dbReference type="GO" id="GO:0004803">
    <property type="term" value="F:transposase activity"/>
    <property type="evidence" value="ECO:0007669"/>
    <property type="project" value="InterPro"/>
</dbReference>
<evidence type="ECO:0000256" key="1">
    <source>
        <dbReference type="ARBA" id="ARBA00002190"/>
    </source>
</evidence>
<accession>A0A6N2Y3I6</accession>
<dbReference type="PROSITE" id="PS01043">
    <property type="entry name" value="TRANSPOSASE_IS30"/>
    <property type="match status" value="1"/>
</dbReference>
<organism evidence="4">
    <name type="scientific">Intestinibacter bartlettii</name>
    <dbReference type="NCBI Taxonomy" id="261299"/>
    <lineage>
        <taxon>Bacteria</taxon>
        <taxon>Bacillati</taxon>
        <taxon>Bacillota</taxon>
        <taxon>Clostridia</taxon>
        <taxon>Peptostreptococcales</taxon>
        <taxon>Peptostreptococcaceae</taxon>
        <taxon>Intestinibacter</taxon>
    </lineage>
</organism>
<dbReference type="InterPro" id="IPR012337">
    <property type="entry name" value="RNaseH-like_sf"/>
</dbReference>
<comment type="similarity">
    <text evidence="2">Belongs to the transposase IS30 family.</text>
</comment>
<dbReference type="InterPro" id="IPR036397">
    <property type="entry name" value="RNaseH_sf"/>
</dbReference>
<protein>
    <submittedName>
        <fullName evidence="4">Integrase core domain protein</fullName>
    </submittedName>
</protein>
<comment type="function">
    <text evidence="1">Required for the transposition of the insertion element.</text>
</comment>
<evidence type="ECO:0000256" key="2">
    <source>
        <dbReference type="ARBA" id="ARBA00006363"/>
    </source>
</evidence>
<dbReference type="InterPro" id="IPR053392">
    <property type="entry name" value="Transposase_IS30-like"/>
</dbReference>
<dbReference type="EMBL" id="CACRUE010000002">
    <property type="protein sequence ID" value="VYT61215.1"/>
    <property type="molecule type" value="Genomic_DNA"/>
</dbReference>
<gene>
    <name evidence="4" type="ORF">IBLFYP30_00696</name>
</gene>
<dbReference type="Pfam" id="PF00665">
    <property type="entry name" value="rve"/>
    <property type="match status" value="1"/>
</dbReference>
<dbReference type="InterPro" id="IPR001584">
    <property type="entry name" value="Integrase_cat-core"/>
</dbReference>
<dbReference type="Gene3D" id="3.30.420.10">
    <property type="entry name" value="Ribonuclease H-like superfamily/Ribonuclease H"/>
    <property type="match status" value="1"/>
</dbReference>
<dbReference type="GO" id="GO:0005829">
    <property type="term" value="C:cytosol"/>
    <property type="evidence" value="ECO:0007669"/>
    <property type="project" value="TreeGrafter"/>
</dbReference>
<reference evidence="4" key="1">
    <citation type="submission" date="2019-11" db="EMBL/GenBank/DDBJ databases">
        <authorList>
            <person name="Feng L."/>
        </authorList>
    </citation>
    <scope>NUCLEOTIDE SEQUENCE</scope>
    <source>
        <strain evidence="4">IbartlettiiLFYP30</strain>
    </source>
</reference>
<sequence>MNCGAKGKSSNYKLIEYIENGLNKTWSPEQIAGRLRLESKDDKSMKIGFKTIYRWIYKNIIVKGNINKLRRKGKSLKPKETRGKFNIGKSIKNRPKDIRKRESIGHWELDTVVSSRGKSKACLSTFVERKSRYLIAQVMDNRKSTTFNLHCFKAFEHISNKLIKTFTVDRGKEFANYNEIENRLNIDVYFADPYSSWQRGTNENTNGLLREFYPKRFDFSTITQNELDVVVNIINNRPRKCLGYKTPAEVFAAT</sequence>
<dbReference type="PROSITE" id="PS50994">
    <property type="entry name" value="INTEGRASE"/>
    <property type="match status" value="1"/>
</dbReference>
<dbReference type="PANTHER" id="PTHR10948">
    <property type="entry name" value="TRANSPOSASE"/>
    <property type="match status" value="1"/>
</dbReference>